<evidence type="ECO:0000313" key="2">
    <source>
        <dbReference type="EMBL" id="SCL33490.1"/>
    </source>
</evidence>
<dbReference type="EMBL" id="FMHU01000001">
    <property type="protein sequence ID" value="SCL15094.1"/>
    <property type="molecule type" value="Genomic_DNA"/>
</dbReference>
<proteinExistence type="predicted"/>
<dbReference type="RefSeq" id="WP_091453214.1">
    <property type="nucleotide sequence ID" value="NZ_FMHU01000001.1"/>
</dbReference>
<evidence type="ECO:0000313" key="3">
    <source>
        <dbReference type="Proteomes" id="UP000198906"/>
    </source>
</evidence>
<keyword evidence="3" id="KW-1185">Reference proteome</keyword>
<dbReference type="Proteomes" id="UP000198906">
    <property type="component" value="Unassembled WGS sequence"/>
</dbReference>
<sequence length="126" mass="13581">MTHNPNSTIGDTLMQTTLGPEHVELLVAIRQGRVHSDPRYTRPDFEKLPDPPFGLRRAGRRLGPLMAARLVRLAEDADDRDGVRLYQLTERGEEVLAEALRQEAAANADDTTAVIGAGVPAGSAGA</sequence>
<dbReference type="AlphaFoldDB" id="A0A1C6RDQ5"/>
<evidence type="ECO:0008006" key="4">
    <source>
        <dbReference type="Google" id="ProtNLM"/>
    </source>
</evidence>
<name>A0A1C6RDQ5_9ACTN</name>
<organism evidence="1 3">
    <name type="scientific">Micromonospora inyonensis</name>
    <dbReference type="NCBI Taxonomy" id="47866"/>
    <lineage>
        <taxon>Bacteria</taxon>
        <taxon>Bacillati</taxon>
        <taxon>Actinomycetota</taxon>
        <taxon>Actinomycetes</taxon>
        <taxon>Micromonosporales</taxon>
        <taxon>Micromonosporaceae</taxon>
        <taxon>Micromonospora</taxon>
    </lineage>
</organism>
<accession>A0A1C6RDQ5</accession>
<reference evidence="3" key="1">
    <citation type="submission" date="2016-06" db="EMBL/GenBank/DDBJ databases">
        <authorList>
            <person name="Varghese N."/>
        </authorList>
    </citation>
    <scope>NUCLEOTIDE SEQUENCE [LARGE SCALE GENOMIC DNA]</scope>
    <source>
        <strain evidence="3">DSM 46123</strain>
    </source>
</reference>
<evidence type="ECO:0000313" key="1">
    <source>
        <dbReference type="EMBL" id="SCL15094.1"/>
    </source>
</evidence>
<protein>
    <recommendedName>
        <fullName evidence="4">Winged helix DNA-binding domain-containing protein</fullName>
    </recommendedName>
</protein>
<dbReference type="EMBL" id="FMHU01000004">
    <property type="protein sequence ID" value="SCL33490.1"/>
    <property type="molecule type" value="Genomic_DNA"/>
</dbReference>
<reference evidence="1" key="2">
    <citation type="submission" date="2016-06" db="EMBL/GenBank/DDBJ databases">
        <authorList>
            <person name="Kjaerup R.B."/>
            <person name="Dalgaard T.S."/>
            <person name="Juul-Madsen H.R."/>
        </authorList>
    </citation>
    <scope>NUCLEOTIDE SEQUENCE [LARGE SCALE GENOMIC DNA]</scope>
    <source>
        <strain evidence="1">DSM 46123</strain>
    </source>
</reference>
<dbReference type="STRING" id="47866.GA0074694_1050"/>
<gene>
    <name evidence="1" type="ORF">GA0074694_1050</name>
    <name evidence="2" type="ORF">GA0074694_6239</name>
</gene>